<dbReference type="CDD" id="cd00672">
    <property type="entry name" value="CysRS_core"/>
    <property type="match status" value="1"/>
</dbReference>
<dbReference type="SUPFAM" id="SSF47323">
    <property type="entry name" value="Anticodon-binding domain of a subclass of class I aminoacyl-tRNA synthetases"/>
    <property type="match status" value="1"/>
</dbReference>
<dbReference type="EMBL" id="MFJU01000007">
    <property type="protein sequence ID" value="OGG37025.1"/>
    <property type="molecule type" value="Genomic_DNA"/>
</dbReference>
<evidence type="ECO:0000256" key="9">
    <source>
        <dbReference type="HAMAP-Rule" id="MF_00041"/>
    </source>
</evidence>
<dbReference type="PANTHER" id="PTHR10890:SF3">
    <property type="entry name" value="CYSTEINE--TRNA LIGASE, CYTOPLASMIC"/>
    <property type="match status" value="1"/>
</dbReference>
<name>A0A1F6BJC5_9BACT</name>
<evidence type="ECO:0000313" key="11">
    <source>
        <dbReference type="EMBL" id="OGG37025.1"/>
    </source>
</evidence>
<evidence type="ECO:0000256" key="7">
    <source>
        <dbReference type="ARBA" id="ARBA00022917"/>
    </source>
</evidence>
<dbReference type="HAMAP" id="MF_00041">
    <property type="entry name" value="Cys_tRNA_synth"/>
    <property type="match status" value="1"/>
</dbReference>
<evidence type="ECO:0000256" key="3">
    <source>
        <dbReference type="ARBA" id="ARBA00022723"/>
    </source>
</evidence>
<comment type="similarity">
    <text evidence="9">Belongs to the class-I aminoacyl-tRNA synthetase family.</text>
</comment>
<evidence type="ECO:0000259" key="10">
    <source>
        <dbReference type="Pfam" id="PF01406"/>
    </source>
</evidence>
<dbReference type="Pfam" id="PF01406">
    <property type="entry name" value="tRNA-synt_1e"/>
    <property type="match status" value="1"/>
</dbReference>
<dbReference type="AlphaFoldDB" id="A0A1F6BJC5"/>
<gene>
    <name evidence="9" type="primary">cysS</name>
    <name evidence="11" type="ORF">A2968_07305</name>
</gene>
<sequence length="396" mass="45823">MADLTVFNSLSGKKEVFSSRKKISVYVCGVTPYDTTHLGHAFTYVSFDMIIRYLSYLNYEVKYIQNVTDIDDDILKKAKETDKDWRILGEENFACFLDDLQWLNIRQPDFFPRASDHIPEIISLTESLLAKGFAYDKNGTVYFDVSKDREYGKLSKINPEEMLTLLMERGGDPSDPNKKNPLDFVLWQKQKEGEPAWESPWGKGRPGWHMECSAMSMKYLGMPVDIHGGGRDLIYPHHESEIAQSEKATAKTFVNFWLHTAMLYYQGEKMSKSLGNMVFISDLRKRHAANPVRLMLLSHHYRQEWQYSENEITRAEKLNDLFKKVWLVQSGIGKEIEILSFRNDFFAALNNDFNSQQALQVLEQLANISLKTYKNITPAKAFLNLAFNILGLRVEY</sequence>
<dbReference type="PRINTS" id="PR00983">
    <property type="entry name" value="TRNASYNTHCYS"/>
</dbReference>
<proteinExistence type="inferred from homology"/>
<dbReference type="GO" id="GO:0008270">
    <property type="term" value="F:zinc ion binding"/>
    <property type="evidence" value="ECO:0007669"/>
    <property type="project" value="UniProtKB-UniRule"/>
</dbReference>
<keyword evidence="5 9" id="KW-0862">Zinc</keyword>
<dbReference type="EC" id="6.1.1.16" evidence="9"/>
<dbReference type="PANTHER" id="PTHR10890">
    <property type="entry name" value="CYSTEINYL-TRNA SYNTHETASE"/>
    <property type="match status" value="1"/>
</dbReference>
<feature type="binding site" evidence="9">
    <location>
        <position position="237"/>
    </location>
    <ligand>
        <name>Zn(2+)</name>
        <dbReference type="ChEBI" id="CHEBI:29105"/>
    </ligand>
</feature>
<dbReference type="GO" id="GO:0005524">
    <property type="term" value="F:ATP binding"/>
    <property type="evidence" value="ECO:0007669"/>
    <property type="project" value="UniProtKB-UniRule"/>
</dbReference>
<accession>A0A1F6BJC5</accession>
<feature type="binding site" evidence="9">
    <location>
        <position position="241"/>
    </location>
    <ligand>
        <name>Zn(2+)</name>
        <dbReference type="ChEBI" id="CHEBI:29105"/>
    </ligand>
</feature>
<evidence type="ECO:0000256" key="5">
    <source>
        <dbReference type="ARBA" id="ARBA00022833"/>
    </source>
</evidence>
<comment type="caution">
    <text evidence="11">The sequence shown here is derived from an EMBL/GenBank/DDBJ whole genome shotgun (WGS) entry which is preliminary data.</text>
</comment>
<comment type="catalytic activity">
    <reaction evidence="9">
        <text>tRNA(Cys) + L-cysteine + ATP = L-cysteinyl-tRNA(Cys) + AMP + diphosphate</text>
        <dbReference type="Rhea" id="RHEA:17773"/>
        <dbReference type="Rhea" id="RHEA-COMP:9661"/>
        <dbReference type="Rhea" id="RHEA-COMP:9679"/>
        <dbReference type="ChEBI" id="CHEBI:30616"/>
        <dbReference type="ChEBI" id="CHEBI:33019"/>
        <dbReference type="ChEBI" id="CHEBI:35235"/>
        <dbReference type="ChEBI" id="CHEBI:78442"/>
        <dbReference type="ChEBI" id="CHEBI:78517"/>
        <dbReference type="ChEBI" id="CHEBI:456215"/>
        <dbReference type="EC" id="6.1.1.16"/>
    </reaction>
</comment>
<feature type="binding site" evidence="9">
    <location>
        <position position="212"/>
    </location>
    <ligand>
        <name>Zn(2+)</name>
        <dbReference type="ChEBI" id="CHEBI:29105"/>
    </ligand>
</feature>
<protein>
    <recommendedName>
        <fullName evidence="9">Cysteine--tRNA ligase</fullName>
        <ecNumber evidence="9">6.1.1.16</ecNumber>
    </recommendedName>
    <alternativeName>
        <fullName evidence="9">Cysteinyl-tRNA synthetase</fullName>
        <shortName evidence="9">CysRS</shortName>
    </alternativeName>
</protein>
<keyword evidence="8 9" id="KW-0030">Aminoacyl-tRNA synthetase</keyword>
<keyword evidence="3 9" id="KW-0479">Metal-binding</keyword>
<dbReference type="InterPro" id="IPR024909">
    <property type="entry name" value="Cys-tRNA/MSH_ligase"/>
</dbReference>
<feature type="short sequence motif" description="'KMSKS' region" evidence="9">
    <location>
        <begin position="269"/>
        <end position="273"/>
    </location>
</feature>
<dbReference type="GO" id="GO:0005829">
    <property type="term" value="C:cytosol"/>
    <property type="evidence" value="ECO:0007669"/>
    <property type="project" value="TreeGrafter"/>
</dbReference>
<keyword evidence="4 9" id="KW-0547">Nucleotide-binding</keyword>
<keyword evidence="7 9" id="KW-0648">Protein biosynthesis</keyword>
<dbReference type="InterPro" id="IPR014729">
    <property type="entry name" value="Rossmann-like_a/b/a_fold"/>
</dbReference>
<reference evidence="11 12" key="1">
    <citation type="journal article" date="2016" name="Nat. Commun.">
        <title>Thousands of microbial genomes shed light on interconnected biogeochemical processes in an aquifer system.</title>
        <authorList>
            <person name="Anantharaman K."/>
            <person name="Brown C.T."/>
            <person name="Hug L.A."/>
            <person name="Sharon I."/>
            <person name="Castelle C.J."/>
            <person name="Probst A.J."/>
            <person name="Thomas B.C."/>
            <person name="Singh A."/>
            <person name="Wilkins M.J."/>
            <person name="Karaoz U."/>
            <person name="Brodie E.L."/>
            <person name="Williams K.H."/>
            <person name="Hubbard S.S."/>
            <person name="Banfield J.F."/>
        </authorList>
    </citation>
    <scope>NUCLEOTIDE SEQUENCE [LARGE SCALE GENOMIC DNA]</scope>
</reference>
<feature type="short sequence motif" description="'HIGH' region" evidence="9">
    <location>
        <begin position="30"/>
        <end position="40"/>
    </location>
</feature>
<comment type="cofactor">
    <cofactor evidence="9">
        <name>Zn(2+)</name>
        <dbReference type="ChEBI" id="CHEBI:29105"/>
    </cofactor>
    <text evidence="9">Binds 1 zinc ion per subunit.</text>
</comment>
<evidence type="ECO:0000256" key="8">
    <source>
        <dbReference type="ARBA" id="ARBA00023146"/>
    </source>
</evidence>
<evidence type="ECO:0000256" key="4">
    <source>
        <dbReference type="ARBA" id="ARBA00022741"/>
    </source>
</evidence>
<evidence type="ECO:0000313" key="12">
    <source>
        <dbReference type="Proteomes" id="UP000176228"/>
    </source>
</evidence>
<feature type="binding site" evidence="9">
    <location>
        <position position="28"/>
    </location>
    <ligand>
        <name>Zn(2+)</name>
        <dbReference type="ChEBI" id="CHEBI:29105"/>
    </ligand>
</feature>
<comment type="subcellular location">
    <subcellularLocation>
        <location evidence="9">Cytoplasm</location>
    </subcellularLocation>
</comment>
<feature type="domain" description="tRNA synthetases class I catalytic" evidence="10">
    <location>
        <begin position="19"/>
        <end position="316"/>
    </location>
</feature>
<dbReference type="NCBIfam" id="TIGR00435">
    <property type="entry name" value="cysS"/>
    <property type="match status" value="1"/>
</dbReference>
<dbReference type="SUPFAM" id="SSF52374">
    <property type="entry name" value="Nucleotidylyl transferase"/>
    <property type="match status" value="1"/>
</dbReference>
<evidence type="ECO:0000256" key="2">
    <source>
        <dbReference type="ARBA" id="ARBA00022598"/>
    </source>
</evidence>
<dbReference type="STRING" id="1798391.A2968_07305"/>
<evidence type="ECO:0000256" key="1">
    <source>
        <dbReference type="ARBA" id="ARBA00011245"/>
    </source>
</evidence>
<dbReference type="Proteomes" id="UP000176228">
    <property type="component" value="Unassembled WGS sequence"/>
</dbReference>
<evidence type="ECO:0000256" key="6">
    <source>
        <dbReference type="ARBA" id="ARBA00022840"/>
    </source>
</evidence>
<dbReference type="InterPro" id="IPR009080">
    <property type="entry name" value="tRNAsynth_Ia_anticodon-bd"/>
</dbReference>
<dbReference type="GO" id="GO:0006423">
    <property type="term" value="P:cysteinyl-tRNA aminoacylation"/>
    <property type="evidence" value="ECO:0007669"/>
    <property type="project" value="UniProtKB-UniRule"/>
</dbReference>
<keyword evidence="2 9" id="KW-0436">Ligase</keyword>
<dbReference type="Gene3D" id="1.20.120.640">
    <property type="entry name" value="Anticodon-binding domain of a subclass of class I aminoacyl-tRNA synthetases"/>
    <property type="match status" value="1"/>
</dbReference>
<dbReference type="Gene3D" id="3.40.50.620">
    <property type="entry name" value="HUPs"/>
    <property type="match status" value="1"/>
</dbReference>
<dbReference type="InterPro" id="IPR015803">
    <property type="entry name" value="Cys-tRNA-ligase"/>
</dbReference>
<keyword evidence="9" id="KW-0963">Cytoplasm</keyword>
<feature type="binding site" evidence="9">
    <location>
        <position position="272"/>
    </location>
    <ligand>
        <name>ATP</name>
        <dbReference type="ChEBI" id="CHEBI:30616"/>
    </ligand>
</feature>
<keyword evidence="6 9" id="KW-0067">ATP-binding</keyword>
<comment type="subunit">
    <text evidence="1 9">Monomer.</text>
</comment>
<dbReference type="InterPro" id="IPR032678">
    <property type="entry name" value="tRNA-synt_1_cat_dom"/>
</dbReference>
<organism evidence="11 12">
    <name type="scientific">Candidatus Gottesmanbacteria bacterium RIFCSPLOWO2_01_FULL_42_22</name>
    <dbReference type="NCBI Taxonomy" id="1798391"/>
    <lineage>
        <taxon>Bacteria</taxon>
        <taxon>Candidatus Gottesmaniibacteriota</taxon>
    </lineage>
</organism>
<dbReference type="GO" id="GO:0004817">
    <property type="term" value="F:cysteine-tRNA ligase activity"/>
    <property type="evidence" value="ECO:0007669"/>
    <property type="project" value="UniProtKB-UniRule"/>
</dbReference>